<dbReference type="AlphaFoldDB" id="A0A2S6HW23"/>
<dbReference type="Pfam" id="PF01370">
    <property type="entry name" value="Epimerase"/>
    <property type="match status" value="1"/>
</dbReference>
<dbReference type="InterPro" id="IPR001509">
    <property type="entry name" value="Epimerase_deHydtase"/>
</dbReference>
<dbReference type="InterPro" id="IPR011051">
    <property type="entry name" value="RmlC_Cupin_sf"/>
</dbReference>
<dbReference type="SUPFAM" id="SSF51735">
    <property type="entry name" value="NAD(P)-binding Rossmann-fold domains"/>
    <property type="match status" value="1"/>
</dbReference>
<evidence type="ECO:0000313" key="3">
    <source>
        <dbReference type="EMBL" id="PPK82075.1"/>
    </source>
</evidence>
<name>A0A2S6HW23_9FIRM</name>
<protein>
    <submittedName>
        <fullName evidence="3">UDP-2-acetamido-2,6-beta-L-arabino-hexul-4-ose reductase</fullName>
    </submittedName>
</protein>
<reference evidence="3 4" key="1">
    <citation type="submission" date="2018-02" db="EMBL/GenBank/DDBJ databases">
        <title>Genomic Encyclopedia of Archaeal and Bacterial Type Strains, Phase II (KMG-II): from individual species to whole genera.</title>
        <authorList>
            <person name="Goeker M."/>
        </authorList>
    </citation>
    <scope>NUCLEOTIDE SEQUENCE [LARGE SCALE GENOMIC DNA]</scope>
    <source>
        <strain evidence="3 4">DSM 3808</strain>
    </source>
</reference>
<dbReference type="InterPro" id="IPR050177">
    <property type="entry name" value="Lipid_A_modif_metabolic_enz"/>
</dbReference>
<accession>A0A2S6HW23</accession>
<evidence type="ECO:0000259" key="1">
    <source>
        <dbReference type="Pfam" id="PF01370"/>
    </source>
</evidence>
<dbReference type="InterPro" id="IPR029303">
    <property type="entry name" value="CapF_C"/>
</dbReference>
<dbReference type="OrthoDB" id="9801056at2"/>
<feature type="domain" description="Capsular polysaccharide assembling protein CapF C-terminal" evidence="2">
    <location>
        <begin position="254"/>
        <end position="364"/>
    </location>
</feature>
<organism evidence="3 4">
    <name type="scientific">Lacrimispora xylanisolvens</name>
    <dbReference type="NCBI Taxonomy" id="384636"/>
    <lineage>
        <taxon>Bacteria</taxon>
        <taxon>Bacillati</taxon>
        <taxon>Bacillota</taxon>
        <taxon>Clostridia</taxon>
        <taxon>Lachnospirales</taxon>
        <taxon>Lachnospiraceae</taxon>
        <taxon>Lacrimispora</taxon>
    </lineage>
</organism>
<evidence type="ECO:0000259" key="2">
    <source>
        <dbReference type="Pfam" id="PF14667"/>
    </source>
</evidence>
<proteinExistence type="predicted"/>
<dbReference type="PANTHER" id="PTHR43245">
    <property type="entry name" value="BIFUNCTIONAL POLYMYXIN RESISTANCE PROTEIN ARNA"/>
    <property type="match status" value="1"/>
</dbReference>
<feature type="domain" description="NAD-dependent epimerase/dehydratase" evidence="1">
    <location>
        <begin position="3"/>
        <end position="185"/>
    </location>
</feature>
<dbReference type="InterPro" id="IPR036291">
    <property type="entry name" value="NAD(P)-bd_dom_sf"/>
</dbReference>
<dbReference type="SUPFAM" id="SSF51182">
    <property type="entry name" value="RmlC-like cupins"/>
    <property type="match status" value="1"/>
</dbReference>
<comment type="caution">
    <text evidence="3">The sequence shown here is derived from an EMBL/GenBank/DDBJ whole genome shotgun (WGS) entry which is preliminary data.</text>
</comment>
<gene>
    <name evidence="3" type="ORF">BXY41_103290</name>
</gene>
<dbReference type="InterPro" id="IPR014710">
    <property type="entry name" value="RmlC-like_jellyroll"/>
</dbReference>
<dbReference type="Gene3D" id="2.60.120.10">
    <property type="entry name" value="Jelly Rolls"/>
    <property type="match status" value="1"/>
</dbReference>
<dbReference type="RefSeq" id="WP_104436126.1">
    <property type="nucleotide sequence ID" value="NZ_PTJA01000003.1"/>
</dbReference>
<dbReference type="EMBL" id="PTJA01000003">
    <property type="protein sequence ID" value="PPK82075.1"/>
    <property type="molecule type" value="Genomic_DNA"/>
</dbReference>
<dbReference type="Pfam" id="PF14667">
    <property type="entry name" value="Polysacc_synt_C"/>
    <property type="match status" value="1"/>
</dbReference>
<dbReference type="CDD" id="cd07007">
    <property type="entry name" value="cupin_CapF-like_C"/>
    <property type="match status" value="1"/>
</dbReference>
<sequence length="376" mass="42045">MKILVTGSGGFIGKNLCVQLEALGDCQLSKYDIQTSPELLERYAADCDFVFHLAGVNRPENPSEFEENYKFTSKLLKALRNSGKNTPVLMSSSIQAQLDNPYGRSKRKAEDLVKAYAHETGANIYIFRLPGVFGKWCAPNYNSVVATFCHNIARDLPVRMDDPDAEISLVYIDDVLQGFTAALQGDITKQNGFCQVKPVHHTTVRELEQTIRGFRDSRQNLELADMAEPLTRKLYSTYLSYLPDDKFCYALKEHRDQRGAFAECLKSAAGGQISVNITRPGMTKGGHWHHTKTEKFIAVNGCGLLRFQKLGGGDILKYPISSEKLEVVDIPPGYIHDVTNTGSSDLVLLIWASQLYDPVHPDTYPAEINDNSWKKE</sequence>
<dbReference type="Gene3D" id="3.40.50.720">
    <property type="entry name" value="NAD(P)-binding Rossmann-like Domain"/>
    <property type="match status" value="1"/>
</dbReference>
<evidence type="ECO:0000313" key="4">
    <source>
        <dbReference type="Proteomes" id="UP000237749"/>
    </source>
</evidence>
<dbReference type="PANTHER" id="PTHR43245:SF55">
    <property type="entry name" value="NAD(P)-BINDING DOMAIN-CONTAINING PROTEIN"/>
    <property type="match status" value="1"/>
</dbReference>
<keyword evidence="4" id="KW-1185">Reference proteome</keyword>
<dbReference type="Proteomes" id="UP000237749">
    <property type="component" value="Unassembled WGS sequence"/>
</dbReference>